<evidence type="ECO:0000256" key="2">
    <source>
        <dbReference type="ARBA" id="ARBA00012438"/>
    </source>
</evidence>
<dbReference type="SUPFAM" id="SSF47384">
    <property type="entry name" value="Homodimeric domain of signal transducing histidine kinase"/>
    <property type="match status" value="1"/>
</dbReference>
<evidence type="ECO:0000256" key="3">
    <source>
        <dbReference type="SAM" id="Phobius"/>
    </source>
</evidence>
<keyword evidence="5" id="KW-0418">Kinase</keyword>
<proteinExistence type="predicted"/>
<dbReference type="InterPro" id="IPR004358">
    <property type="entry name" value="Sig_transdc_His_kin-like_C"/>
</dbReference>
<dbReference type="Gene3D" id="3.30.565.10">
    <property type="entry name" value="Histidine kinase-like ATPase, C-terminal domain"/>
    <property type="match status" value="1"/>
</dbReference>
<dbReference type="Gene3D" id="1.10.287.130">
    <property type="match status" value="1"/>
</dbReference>
<name>A0ABS8W7X7_9GAMM</name>
<feature type="transmembrane region" description="Helical" evidence="3">
    <location>
        <begin position="224"/>
        <end position="246"/>
    </location>
</feature>
<evidence type="ECO:0000313" key="5">
    <source>
        <dbReference type="EMBL" id="MCE2593856.1"/>
    </source>
</evidence>
<keyword evidence="3" id="KW-0812">Transmembrane</keyword>
<protein>
    <recommendedName>
        <fullName evidence="2">histidine kinase</fullName>
        <ecNumber evidence="2">2.7.13.3</ecNumber>
    </recommendedName>
</protein>
<dbReference type="Pfam" id="PF02518">
    <property type="entry name" value="HATPase_c"/>
    <property type="match status" value="1"/>
</dbReference>
<dbReference type="InterPro" id="IPR003594">
    <property type="entry name" value="HATPase_dom"/>
</dbReference>
<dbReference type="InterPro" id="IPR005467">
    <property type="entry name" value="His_kinase_dom"/>
</dbReference>
<feature type="transmembrane region" description="Helical" evidence="3">
    <location>
        <begin position="17"/>
        <end position="40"/>
    </location>
</feature>
<dbReference type="Proteomes" id="UP001201273">
    <property type="component" value="Unassembled WGS sequence"/>
</dbReference>
<keyword evidence="5" id="KW-0808">Transferase</keyword>
<dbReference type="PANTHER" id="PTHR43065:SF47">
    <property type="match status" value="1"/>
</dbReference>
<dbReference type="PRINTS" id="PR00344">
    <property type="entry name" value="BCTRLSENSOR"/>
</dbReference>
<evidence type="ECO:0000313" key="6">
    <source>
        <dbReference type="Proteomes" id="UP001201273"/>
    </source>
</evidence>
<dbReference type="SUPFAM" id="SSF55874">
    <property type="entry name" value="ATPase domain of HSP90 chaperone/DNA topoisomerase II/histidine kinase"/>
    <property type="match status" value="1"/>
</dbReference>
<dbReference type="GO" id="GO:0016301">
    <property type="term" value="F:kinase activity"/>
    <property type="evidence" value="ECO:0007669"/>
    <property type="project" value="UniProtKB-KW"/>
</dbReference>
<comment type="catalytic activity">
    <reaction evidence="1">
        <text>ATP + protein L-histidine = ADP + protein N-phospho-L-histidine.</text>
        <dbReference type="EC" id="2.7.13.3"/>
    </reaction>
</comment>
<dbReference type="PROSITE" id="PS50109">
    <property type="entry name" value="HIS_KIN"/>
    <property type="match status" value="1"/>
</dbReference>
<evidence type="ECO:0000259" key="4">
    <source>
        <dbReference type="PROSITE" id="PS50109"/>
    </source>
</evidence>
<organism evidence="5 6">
    <name type="scientific">Motilimonas cestriensis</name>
    <dbReference type="NCBI Taxonomy" id="2742685"/>
    <lineage>
        <taxon>Bacteria</taxon>
        <taxon>Pseudomonadati</taxon>
        <taxon>Pseudomonadota</taxon>
        <taxon>Gammaproteobacteria</taxon>
        <taxon>Alteromonadales</taxon>
        <taxon>Alteromonadales genera incertae sedis</taxon>
        <taxon>Motilimonas</taxon>
    </lineage>
</organism>
<evidence type="ECO:0000256" key="1">
    <source>
        <dbReference type="ARBA" id="ARBA00000085"/>
    </source>
</evidence>
<dbReference type="SMART" id="SM00387">
    <property type="entry name" value="HATPase_c"/>
    <property type="match status" value="1"/>
</dbReference>
<dbReference type="PANTHER" id="PTHR43065">
    <property type="entry name" value="SENSOR HISTIDINE KINASE"/>
    <property type="match status" value="1"/>
</dbReference>
<dbReference type="InterPro" id="IPR036890">
    <property type="entry name" value="HATPase_C_sf"/>
</dbReference>
<gene>
    <name evidence="5" type="ORF">K6Y31_03400</name>
</gene>
<accession>A0ABS8W7X7</accession>
<reference evidence="5 6" key="1">
    <citation type="journal article" date="2022" name="Environ. Microbiol. Rep.">
        <title>Eco-phylogenetic analyses reveal divergent evolution of vitamin B12 metabolism in the marine bacterial family 'Psychromonadaceae'.</title>
        <authorList>
            <person name="Jin X."/>
            <person name="Yang Y."/>
            <person name="Cao H."/>
            <person name="Gao B."/>
            <person name="Zhao Z."/>
        </authorList>
    </citation>
    <scope>NUCLEOTIDE SEQUENCE [LARGE SCALE GENOMIC DNA]</scope>
    <source>
        <strain evidence="5 6">MKS20</strain>
    </source>
</reference>
<sequence>MDQAQPVERFFSTSTPLLAIVFSLSACLFTYLSFLSLAAVQQSQSEEDQSYLLAEQLRQSSDHLTLMARSYAVTGQRKFDNYYQNILAIRDGSAPLPANYHLAYWDFLLPRYGKAPSYQGEVTSFQQGLQPLHLSQDESGLLLSAEKASNDLSKIELQALRLTRLALTEVDFEHSPSRLKAIELLYSNQYFIAKAKIMAQINQFYFLNQSLTDANQAAKLSRHYIYSGLAVSSFLGLILVLVYSLYRTNQSRKHFAVRFQNEVALRTREIFEKQEQLKAVIKEMELTKQQLVESEKMASLGNLVCGVAHEVNTPLGICVTLASYMQEESNKLLTHFESGNIKRSTFVDFCQQSRENYQILLENLQRAAALVKSFKQIAVDQQAEEARTIRISAYLKDVLLSLEPELNKGDVLVSVSAPDDEPEVFTFPGVIAQIATHLALNAFIHGFARGAQSGHVDFSLVYDKQQVNLTVSDDGRGIDTAIIGKIFEPFFTTDRGLGGAGLGLSIVYNLVVHKLNGHIQCESETGHGAEFMIEFPIQSQSAQ</sequence>
<keyword evidence="3" id="KW-1133">Transmembrane helix</keyword>
<keyword evidence="3" id="KW-0472">Membrane</keyword>
<dbReference type="EMBL" id="JAIMJA010000003">
    <property type="protein sequence ID" value="MCE2593856.1"/>
    <property type="molecule type" value="Genomic_DNA"/>
</dbReference>
<dbReference type="CDD" id="cd00075">
    <property type="entry name" value="HATPase"/>
    <property type="match status" value="1"/>
</dbReference>
<dbReference type="RefSeq" id="WP_233051448.1">
    <property type="nucleotide sequence ID" value="NZ_JAIMJA010000003.1"/>
</dbReference>
<keyword evidence="6" id="KW-1185">Reference proteome</keyword>
<feature type="domain" description="Histidine kinase" evidence="4">
    <location>
        <begin position="306"/>
        <end position="539"/>
    </location>
</feature>
<dbReference type="EC" id="2.7.13.3" evidence="2"/>
<dbReference type="InterPro" id="IPR036097">
    <property type="entry name" value="HisK_dim/P_sf"/>
</dbReference>
<comment type="caution">
    <text evidence="5">The sequence shown here is derived from an EMBL/GenBank/DDBJ whole genome shotgun (WGS) entry which is preliminary data.</text>
</comment>